<dbReference type="PANTHER" id="PTHR23355">
    <property type="entry name" value="RIBONUCLEASE"/>
    <property type="match status" value="1"/>
</dbReference>
<protein>
    <recommendedName>
        <fullName evidence="2">RNB domain-containing protein</fullName>
    </recommendedName>
</protein>
<evidence type="ECO:0000313" key="3">
    <source>
        <dbReference type="EMBL" id="RKU40244.1"/>
    </source>
</evidence>
<sequence length="1012" mass="112223">MWQSKGSAYQCWRCLARSELPGSSTVSLNKTFATVHHPTRQAKHKRPKPFNPPRRGDSPLAVKETIRTRLRQWEEENPGVAKLLIDDGISGSGVKNSLTRSYSTEQLGLETGDDEATMAQPLFDGDDLLDLRSNTSELEAGDMIEVSAPSSRLQIMAVCLGNFNGYQHFYTNTGKWFTSISMKSLFVVKHFVPKSVVQRVVEALPSTAGQPELLDTLQDLKAGPNRDVGASMIRSMNEFQKEAQMVYQSSAGKLDHAFKQLATTSDRTMSLKDIASALLHPGLKVKGKFSPAAMYAVHTALMQSDIGIRPASTLNHTKTYLFEISSDQTVKMVEQIGDRLQRFLRSRALLVQKGLPRGRGIDAKLEDSEFGQFILKARKAIDDSRASREWTPYGILKTSDKPVSPILPGWTPDDLQIIKFIHMWAAAQKFGPVSRHHWTGAAILRALNRYQDAEYLSESVGWTFLQEIGWIKPWEIQARYNLSLPGVELERGGGVKPVEVGSAKLEHDVFEGVRTEFDMRCFCIDSESATDIDDGVSIQPADKPGEYWIHVHVADPASRLRPNSPWAEQAAAMSQTTYLQGHFARMFGDDVIRETFSLANDKPSLTFSGRVDEDGNLLEYKVTPAVLKDVTYITPEVIAGICGERAPEAGIPEASFTVSNHTKPTFPISRHMAKASELSSGDVQDLKTLSRLAATLHSRRLQKGAVPFYQPRASAEVSFSSVEVAQTPDGFMRCAGDPSINISYSGGSGSPLVSSVMQLAGEIAGRWCQERGIPIPYRVQPASNAQLLKEFTENVFYPKLQKSEKPSQEDWRKFMFLSGGTDLSAVPAPNYMMGIDVYTKSTSPLRRYADLLVHWQIEAALLHEEQLATSLVGNKDDSFLPFPRATLEEEILPLLRVRERHARMIDQNLGNTEWMLQALVRAWKFGEGKVPEKFKFTVTQVLPKRLARGTLDWFDRPAVLEAAGLAGVTAGGKRLTISDVRVGDVLEVGLEDVNVYEKLISVKALGSETAMV</sequence>
<gene>
    <name evidence="3" type="ORF">DL546_001773</name>
</gene>
<organism evidence="3 4">
    <name type="scientific">Coniochaeta pulveracea</name>
    <dbReference type="NCBI Taxonomy" id="177199"/>
    <lineage>
        <taxon>Eukaryota</taxon>
        <taxon>Fungi</taxon>
        <taxon>Dikarya</taxon>
        <taxon>Ascomycota</taxon>
        <taxon>Pezizomycotina</taxon>
        <taxon>Sordariomycetes</taxon>
        <taxon>Sordariomycetidae</taxon>
        <taxon>Coniochaetales</taxon>
        <taxon>Coniochaetaceae</taxon>
        <taxon>Coniochaeta</taxon>
    </lineage>
</organism>
<dbReference type="Pfam" id="PF00773">
    <property type="entry name" value="RNB"/>
    <property type="match status" value="1"/>
</dbReference>
<accession>A0A420XX52</accession>
<dbReference type="AlphaFoldDB" id="A0A420XX52"/>
<dbReference type="GO" id="GO:0006402">
    <property type="term" value="P:mRNA catabolic process"/>
    <property type="evidence" value="ECO:0007669"/>
    <property type="project" value="TreeGrafter"/>
</dbReference>
<feature type="domain" description="RNB" evidence="2">
    <location>
        <begin position="514"/>
        <end position="863"/>
    </location>
</feature>
<keyword evidence="4" id="KW-1185">Reference proteome</keyword>
<proteinExistence type="predicted"/>
<dbReference type="GO" id="GO:0003723">
    <property type="term" value="F:RNA binding"/>
    <property type="evidence" value="ECO:0007669"/>
    <property type="project" value="InterPro"/>
</dbReference>
<dbReference type="PANTHER" id="PTHR23355:SF65">
    <property type="entry name" value="EXORIBONUCLEASE CYT-4, PUTATIVE (AFU_ORTHOLOGUE AFUA_7G01550)-RELATED"/>
    <property type="match status" value="1"/>
</dbReference>
<comment type="caution">
    <text evidence="3">The sequence shown here is derived from an EMBL/GenBank/DDBJ whole genome shotgun (WGS) entry which is preliminary data.</text>
</comment>
<dbReference type="STRING" id="177199.A0A420XX52"/>
<dbReference type="Proteomes" id="UP000275385">
    <property type="component" value="Unassembled WGS sequence"/>
</dbReference>
<dbReference type="Pfam" id="PF23214">
    <property type="entry name" value="SH3_CYT4"/>
    <property type="match status" value="1"/>
</dbReference>
<dbReference type="InterPro" id="IPR056625">
    <property type="entry name" value="SH3_CYT4"/>
</dbReference>
<dbReference type="SMART" id="SM00955">
    <property type="entry name" value="RNB"/>
    <property type="match status" value="1"/>
</dbReference>
<dbReference type="Pfam" id="PF23216">
    <property type="entry name" value="WHD_CYT4"/>
    <property type="match status" value="1"/>
</dbReference>
<dbReference type="Pfam" id="PF25522">
    <property type="entry name" value="OB_cyt-4"/>
    <property type="match status" value="1"/>
</dbReference>
<feature type="compositionally biased region" description="Basic residues" evidence="1">
    <location>
        <begin position="37"/>
        <end position="48"/>
    </location>
</feature>
<dbReference type="EMBL" id="QVQW01000113">
    <property type="protein sequence ID" value="RKU40244.1"/>
    <property type="molecule type" value="Genomic_DNA"/>
</dbReference>
<evidence type="ECO:0000256" key="1">
    <source>
        <dbReference type="SAM" id="MobiDB-lite"/>
    </source>
</evidence>
<dbReference type="InterPro" id="IPR056624">
    <property type="entry name" value="WH_CYT4"/>
</dbReference>
<dbReference type="SUPFAM" id="SSF50249">
    <property type="entry name" value="Nucleic acid-binding proteins"/>
    <property type="match status" value="1"/>
</dbReference>
<dbReference type="InterPro" id="IPR012340">
    <property type="entry name" value="NA-bd_OB-fold"/>
</dbReference>
<dbReference type="InterPro" id="IPR001900">
    <property type="entry name" value="RNase_II/R"/>
</dbReference>
<dbReference type="GO" id="GO:0000175">
    <property type="term" value="F:3'-5'-RNA exonuclease activity"/>
    <property type="evidence" value="ECO:0007669"/>
    <property type="project" value="TreeGrafter"/>
</dbReference>
<dbReference type="OrthoDB" id="2285229at2759"/>
<dbReference type="InterPro" id="IPR050180">
    <property type="entry name" value="RNR_Ribonuclease"/>
</dbReference>
<name>A0A420XX52_9PEZI</name>
<dbReference type="InterPro" id="IPR057912">
    <property type="entry name" value="OB_CYT4_C"/>
</dbReference>
<dbReference type="GO" id="GO:0000932">
    <property type="term" value="C:P-body"/>
    <property type="evidence" value="ECO:0007669"/>
    <property type="project" value="TreeGrafter"/>
</dbReference>
<reference evidence="3 4" key="1">
    <citation type="submission" date="2018-08" db="EMBL/GenBank/DDBJ databases">
        <title>Draft genome of the lignicolous fungus Coniochaeta pulveracea.</title>
        <authorList>
            <person name="Borstlap C.J."/>
            <person name="De Witt R.N."/>
            <person name="Botha A."/>
            <person name="Volschenk H."/>
        </authorList>
    </citation>
    <scope>NUCLEOTIDE SEQUENCE [LARGE SCALE GENOMIC DNA]</scope>
    <source>
        <strain evidence="3 4">CAB683</strain>
    </source>
</reference>
<evidence type="ECO:0000313" key="4">
    <source>
        <dbReference type="Proteomes" id="UP000275385"/>
    </source>
</evidence>
<feature type="region of interest" description="Disordered" evidence="1">
    <location>
        <begin position="36"/>
        <end position="60"/>
    </location>
</feature>
<evidence type="ECO:0000259" key="2">
    <source>
        <dbReference type="SMART" id="SM00955"/>
    </source>
</evidence>